<proteinExistence type="predicted"/>
<evidence type="ECO:0000313" key="3">
    <source>
        <dbReference type="Proteomes" id="UP000279799"/>
    </source>
</evidence>
<keyword evidence="2" id="KW-0560">Oxidoreductase</keyword>
<dbReference type="Gene3D" id="3.10.20.30">
    <property type="match status" value="1"/>
</dbReference>
<dbReference type="InterPro" id="IPR036884">
    <property type="entry name" value="2Fe-2S-bd_dom_sf"/>
</dbReference>
<name>A0A448TSS7_9PAST</name>
<dbReference type="Pfam" id="PF01799">
    <property type="entry name" value="Fer2_2"/>
    <property type="match status" value="1"/>
</dbReference>
<keyword evidence="3" id="KW-1185">Reference proteome</keyword>
<dbReference type="InterPro" id="IPR001041">
    <property type="entry name" value="2Fe-2S_ferredoxin-type"/>
</dbReference>
<dbReference type="SUPFAM" id="SSF54292">
    <property type="entry name" value="2Fe-2S ferredoxin-like"/>
    <property type="match status" value="1"/>
</dbReference>
<dbReference type="EMBL" id="LR134510">
    <property type="protein sequence ID" value="VEJ09049.1"/>
    <property type="molecule type" value="Genomic_DNA"/>
</dbReference>
<dbReference type="PANTHER" id="PTHR45331:SF2">
    <property type="entry name" value="OXIDOREDUCTASE WITH IRON-SULFUR SUBUNIT"/>
    <property type="match status" value="1"/>
</dbReference>
<feature type="domain" description="2Fe-2S ferredoxin-type" evidence="1">
    <location>
        <begin position="2"/>
        <end position="84"/>
    </location>
</feature>
<dbReference type="Pfam" id="PF00111">
    <property type="entry name" value="Fer2"/>
    <property type="match status" value="1"/>
</dbReference>
<dbReference type="KEGG" id="adp:NCTC12871_00479"/>
<accession>A0A448TSS7</accession>
<dbReference type="InterPro" id="IPR012675">
    <property type="entry name" value="Beta-grasp_dom_sf"/>
</dbReference>
<dbReference type="RefSeq" id="WP_126598645.1">
    <property type="nucleotide sequence ID" value="NZ_LR134510.1"/>
</dbReference>
<dbReference type="InterPro" id="IPR052914">
    <property type="entry name" value="Aldehyde_Oxdr_Iron-Sulfur"/>
</dbReference>
<evidence type="ECO:0000259" key="1">
    <source>
        <dbReference type="PROSITE" id="PS51085"/>
    </source>
</evidence>
<dbReference type="GO" id="GO:0016903">
    <property type="term" value="F:oxidoreductase activity, acting on the aldehyde or oxo group of donors"/>
    <property type="evidence" value="ECO:0007669"/>
    <property type="project" value="TreeGrafter"/>
</dbReference>
<dbReference type="SUPFAM" id="SSF47741">
    <property type="entry name" value="CO dehydrogenase ISP C-domain like"/>
    <property type="match status" value="1"/>
</dbReference>
<dbReference type="GO" id="GO:0046872">
    <property type="term" value="F:metal ion binding"/>
    <property type="evidence" value="ECO:0007669"/>
    <property type="project" value="InterPro"/>
</dbReference>
<dbReference type="Proteomes" id="UP000279799">
    <property type="component" value="Chromosome"/>
</dbReference>
<dbReference type="InterPro" id="IPR002888">
    <property type="entry name" value="2Fe-2S-bd"/>
</dbReference>
<dbReference type="OrthoDB" id="9775084at2"/>
<dbReference type="EC" id="1.3.99.16" evidence="2"/>
<evidence type="ECO:0000313" key="2">
    <source>
        <dbReference type="EMBL" id="VEJ09049.1"/>
    </source>
</evidence>
<dbReference type="GO" id="GO:0051537">
    <property type="term" value="F:2 iron, 2 sulfur cluster binding"/>
    <property type="evidence" value="ECO:0007669"/>
    <property type="project" value="TreeGrafter"/>
</dbReference>
<dbReference type="PANTHER" id="PTHR45331">
    <property type="entry name" value="OXIDOREDUCTASE, IRON-SULPHUR BINDING SUBUNIT-RELATED-RELATED"/>
    <property type="match status" value="1"/>
</dbReference>
<sequence>MITVSMTINNKKVGPIEVPASLKMIEFLHEYLSLTGTKFGCGAGICHACTIIVDEKDGTSHTMRTCINGVGDFNGKVLRTIEGHAKRNALGQITALSPVQETFIKHFSFQCGWCTSGFVNEATVLVEDLKKNPIEKDQIEARIEDALKDHICRCTGYRKYYVGLRDLILSQGGLVK</sequence>
<dbReference type="AlphaFoldDB" id="A0A448TSS7"/>
<reference evidence="2 3" key="1">
    <citation type="submission" date="2018-12" db="EMBL/GenBank/DDBJ databases">
        <authorList>
            <consortium name="Pathogen Informatics"/>
        </authorList>
    </citation>
    <scope>NUCLEOTIDE SEQUENCE [LARGE SCALE GENOMIC DNA]</scope>
    <source>
        <strain evidence="2 3">NCTC12871</strain>
    </source>
</reference>
<protein>
    <submittedName>
        <fullName evidence="2">Isoquinoline 1-oxidoreductase subunit alpha</fullName>
        <ecNumber evidence="2">1.3.99.16</ecNumber>
    </submittedName>
</protein>
<dbReference type="InterPro" id="IPR036010">
    <property type="entry name" value="2Fe-2S_ferredoxin-like_sf"/>
</dbReference>
<dbReference type="GO" id="GO:0047121">
    <property type="term" value="F:isoquinoline 1-oxidoreductase activity"/>
    <property type="evidence" value="ECO:0007669"/>
    <property type="project" value="UniProtKB-EC"/>
</dbReference>
<organism evidence="2 3">
    <name type="scientific">Actinobacillus delphinicola</name>
    <dbReference type="NCBI Taxonomy" id="51161"/>
    <lineage>
        <taxon>Bacteria</taxon>
        <taxon>Pseudomonadati</taxon>
        <taxon>Pseudomonadota</taxon>
        <taxon>Gammaproteobacteria</taxon>
        <taxon>Pasteurellales</taxon>
        <taxon>Pasteurellaceae</taxon>
        <taxon>Actinobacillus</taxon>
    </lineage>
</organism>
<gene>
    <name evidence="2" type="primary">iorA_1</name>
    <name evidence="2" type="ORF">NCTC12871_00479</name>
</gene>
<dbReference type="PROSITE" id="PS51085">
    <property type="entry name" value="2FE2S_FER_2"/>
    <property type="match status" value="1"/>
</dbReference>
<dbReference type="Gene3D" id="1.10.150.120">
    <property type="entry name" value="[2Fe-2S]-binding domain"/>
    <property type="match status" value="1"/>
</dbReference>